<name>A0AAN8P2J4_POLSC</name>
<feature type="domain" description="WDR11 second beta-propeller" evidence="3">
    <location>
        <begin position="536"/>
        <end position="841"/>
    </location>
</feature>
<evidence type="ECO:0000256" key="1">
    <source>
        <dbReference type="PROSITE-ProRule" id="PRU00221"/>
    </source>
</evidence>
<feature type="domain" description="WDR11 first beta-propeller" evidence="2">
    <location>
        <begin position="44"/>
        <end position="201"/>
    </location>
</feature>
<dbReference type="InterPro" id="IPR001680">
    <property type="entry name" value="WD40_rpt"/>
</dbReference>
<evidence type="ECO:0000313" key="5">
    <source>
        <dbReference type="EMBL" id="KAK6639654.1"/>
    </source>
</evidence>
<dbReference type="Proteomes" id="UP001372834">
    <property type="component" value="Unassembled WGS sequence"/>
</dbReference>
<comment type="caution">
    <text evidence="5">The sequence shown here is derived from an EMBL/GenBank/DDBJ whole genome shotgun (WGS) entry which is preliminary data.</text>
</comment>
<evidence type="ECO:0008006" key="7">
    <source>
        <dbReference type="Google" id="ProtNLM"/>
    </source>
</evidence>
<dbReference type="SUPFAM" id="SSF50978">
    <property type="entry name" value="WD40 repeat-like"/>
    <property type="match status" value="1"/>
</dbReference>
<dbReference type="InterPro" id="IPR057853">
    <property type="entry name" value="Beta-prop_WDR11_2nd"/>
</dbReference>
<dbReference type="PANTHER" id="PTHR14593">
    <property type="entry name" value="WD REPEAT-CONTAINING PROTEIN 11"/>
    <property type="match status" value="1"/>
</dbReference>
<protein>
    <recommendedName>
        <fullName evidence="7">WD repeat-containing protein 11</fullName>
    </recommendedName>
</protein>
<proteinExistence type="predicted"/>
<dbReference type="Gene3D" id="2.130.10.10">
    <property type="entry name" value="YVTN repeat-like/Quinoprotein amine dehydrogenase"/>
    <property type="match status" value="3"/>
</dbReference>
<evidence type="ECO:0000259" key="2">
    <source>
        <dbReference type="Pfam" id="PF23751"/>
    </source>
</evidence>
<dbReference type="Pfam" id="PF23751">
    <property type="entry name" value="Beta-prop_WDR11_1st"/>
    <property type="match status" value="1"/>
</dbReference>
<feature type="repeat" description="WD" evidence="1">
    <location>
        <begin position="786"/>
        <end position="825"/>
    </location>
</feature>
<dbReference type="PANTHER" id="PTHR14593:SF5">
    <property type="entry name" value="WD REPEAT-CONTAINING PROTEIN 11"/>
    <property type="match status" value="1"/>
</dbReference>
<accession>A0AAN8P2J4</accession>
<dbReference type="Pfam" id="PF23752">
    <property type="entry name" value="Beta-prop_WDR11_2nd"/>
    <property type="match status" value="1"/>
</dbReference>
<evidence type="ECO:0000313" key="6">
    <source>
        <dbReference type="Proteomes" id="UP001372834"/>
    </source>
</evidence>
<dbReference type="PROSITE" id="PS50082">
    <property type="entry name" value="WD_REPEATS_2"/>
    <property type="match status" value="1"/>
</dbReference>
<dbReference type="AlphaFoldDB" id="A0AAN8P2J4"/>
<gene>
    <name evidence="5" type="ORF">RUM43_007927</name>
</gene>
<dbReference type="InterPro" id="IPR057852">
    <property type="entry name" value="Beta-prop_WDR11_1st"/>
</dbReference>
<dbReference type="GO" id="GO:0005737">
    <property type="term" value="C:cytoplasm"/>
    <property type="evidence" value="ECO:0007669"/>
    <property type="project" value="TreeGrafter"/>
</dbReference>
<keyword evidence="1" id="KW-0853">WD repeat</keyword>
<evidence type="ECO:0000259" key="3">
    <source>
        <dbReference type="Pfam" id="PF23752"/>
    </source>
</evidence>
<dbReference type="InterPro" id="IPR036322">
    <property type="entry name" value="WD40_repeat_dom_sf"/>
</dbReference>
<dbReference type="InterPro" id="IPR039694">
    <property type="entry name" value="WDR11"/>
</dbReference>
<feature type="domain" description="WDR11 TPR" evidence="4">
    <location>
        <begin position="997"/>
        <end position="1267"/>
    </location>
</feature>
<sequence>MLKEIEPDAAVATTPIDSEASLQKGTVVVHVPRVTPRTLPGLANVQNKGAIDWGGHGLLAYGSNYTVVIVDTRNVQLVQCLDKHKAMVKKVLWGNDYLRQDRSTEYPPCRYGSIDLVSSDATGHIIVWDVTLGQQVNILQEGSKPVADMSWVTQWDGYSHILAALHPPCCLVLWDTRKGTKLWKKTYTESLIAFNFDPFHPTKMAFHCTDCILFVEDFRITTAPPSNGRKFYVSSPRATASGARGSTSNLSNKGSSGNLAAAIQEEKTGAKDRFRRLMKDLVIGEVQPKTDDTMTLSECLQVAYHKSIRHLILLLYSRELLILDLHIKQTVGVIPTMEKAASPFLQVYSCKQRDILYCLHESGSVTVKMKRKTGGACSPIDALSRTPSIASLGSYYSGFSFLVCKALYSTPVNHLFPFSETSTDTQLEVGYDHRCSSEPVRQIRGLQILGISVNPVTETRIALYLNSGKIVFLELLPVNTSESNYNFAMNFVSSPLSKGPVRKFSLNEILPPLMNDVTIQPPGLRLLVMGVLPNVAAPITALKMCPAITTRNWHQYTPLLAGGTTGGLVQIFNIASGCIEKELIVHSYTVRGIEWTGVKTFLSYAYPSASSTSANVRNELYLTDVLTGESIALRTDKGDEPPIEILKVSPLKQYFILVISGGQFELWDLKSRQLVRTMRKKFPVVTAVEWLPQSGSRSFKRRQSSKEECVLDVKKTTGPGMSTIGGPLSTVVTPLTPVTITKSILDKPETADKINSKEQFVCVDVDNQLYQFTIDGHAMDGFRMSPESGNGTVTTLAFKADHLVQGDADGLLSIWDMRSGQTRRYPTSRSCIKKLRFAPGKGNMKLLVLYQDGVDVIDLKGVISSAGPSGFEKIGQLKCPRDMVKVLDIDWAASDKPILYTQDGCLRIMDMDLLKSSSPLTDYVFQDPVFCPALLPSEVAYKVRERLCWQPADIPYTTDLTLEHGFTENQVALINAQLGMVDEDRLECLRKPRFKTAERCLVVAQLFGDEREIDLWTVALYYLQISKAKASAVGDSASIKSEESLPSPVALDCKKFNNYANIIPLDTCYDILQDCYTYQRLQLERVALHESRRTDHEHTKRVIQQQLLLGQSDRAVQLLLETDVDNSDYYADSIKACLIATVQSSEVSQSTIKLVATNLIAHGKIWEGVQLLCLIGKGLDACRYLTSYSRWGAAAWLARAVLPPSEAVEVIRKWADHLSSQGYKEKAVLVLISLEQWHSAHSLLSVVDPRRASLLAQACREFDVNFTS</sequence>
<organism evidence="5 6">
    <name type="scientific">Polyplax serrata</name>
    <name type="common">Common mouse louse</name>
    <dbReference type="NCBI Taxonomy" id="468196"/>
    <lineage>
        <taxon>Eukaryota</taxon>
        <taxon>Metazoa</taxon>
        <taxon>Ecdysozoa</taxon>
        <taxon>Arthropoda</taxon>
        <taxon>Hexapoda</taxon>
        <taxon>Insecta</taxon>
        <taxon>Pterygota</taxon>
        <taxon>Neoptera</taxon>
        <taxon>Paraneoptera</taxon>
        <taxon>Psocodea</taxon>
        <taxon>Troctomorpha</taxon>
        <taxon>Phthiraptera</taxon>
        <taxon>Anoplura</taxon>
        <taxon>Polyplacidae</taxon>
        <taxon>Polyplax</taxon>
    </lineage>
</organism>
<dbReference type="InterPro" id="IPR057854">
    <property type="entry name" value="TPR_WDR11"/>
</dbReference>
<reference evidence="5 6" key="1">
    <citation type="submission" date="2023-10" db="EMBL/GenBank/DDBJ databases">
        <title>Genomes of two closely related lineages of the louse Polyplax serrata with different host specificities.</title>
        <authorList>
            <person name="Martinu J."/>
            <person name="Tarabai H."/>
            <person name="Stefka J."/>
            <person name="Hypsa V."/>
        </authorList>
    </citation>
    <scope>NUCLEOTIDE SEQUENCE [LARGE SCALE GENOMIC DNA]</scope>
    <source>
        <strain evidence="5">HR10_N</strain>
    </source>
</reference>
<evidence type="ECO:0000259" key="4">
    <source>
        <dbReference type="Pfam" id="PF23753"/>
    </source>
</evidence>
<dbReference type="EMBL" id="JAWJWE010000003">
    <property type="protein sequence ID" value="KAK6639654.1"/>
    <property type="molecule type" value="Genomic_DNA"/>
</dbReference>
<dbReference type="InterPro" id="IPR015943">
    <property type="entry name" value="WD40/YVTN_repeat-like_dom_sf"/>
</dbReference>
<dbReference type="Pfam" id="PF23753">
    <property type="entry name" value="TPR_WDR11"/>
    <property type="match status" value="1"/>
</dbReference>